<dbReference type="InterPro" id="IPR058663">
    <property type="entry name" value="PucR-like_N"/>
</dbReference>
<dbReference type="EMBL" id="FMZM01000001">
    <property type="protein sequence ID" value="SDC00616.1"/>
    <property type="molecule type" value="Genomic_DNA"/>
</dbReference>
<dbReference type="RefSeq" id="WP_090849544.1">
    <property type="nucleotide sequence ID" value="NZ_FMZM01000001.1"/>
</dbReference>
<proteinExistence type="predicted"/>
<dbReference type="Gene3D" id="1.10.10.2840">
    <property type="entry name" value="PucR C-terminal helix-turn-helix domain"/>
    <property type="match status" value="1"/>
</dbReference>
<feature type="domain" description="PucR-like N-terminal" evidence="2">
    <location>
        <begin position="14"/>
        <end position="176"/>
    </location>
</feature>
<dbReference type="PANTHER" id="PTHR33744">
    <property type="entry name" value="CARBOHYDRATE DIACID REGULATOR"/>
    <property type="match status" value="1"/>
</dbReference>
<evidence type="ECO:0000259" key="1">
    <source>
        <dbReference type="Pfam" id="PF13556"/>
    </source>
</evidence>
<protein>
    <submittedName>
        <fullName evidence="3">PucR C-terminal helix-turn-helix domain-containing protein</fullName>
    </submittedName>
</protein>
<evidence type="ECO:0000259" key="2">
    <source>
        <dbReference type="Pfam" id="PF25906"/>
    </source>
</evidence>
<dbReference type="Pfam" id="PF25906">
    <property type="entry name" value="PucR-like_N"/>
    <property type="match status" value="1"/>
</dbReference>
<dbReference type="Proteomes" id="UP000199034">
    <property type="component" value="Unassembled WGS sequence"/>
</dbReference>
<dbReference type="OrthoDB" id="5243741at2"/>
<dbReference type="STRING" id="1045774.SAMN05421872_10130"/>
<dbReference type="InterPro" id="IPR025736">
    <property type="entry name" value="PucR_C-HTH_dom"/>
</dbReference>
<sequence length="407" mass="44327">MLTHEATYGGRPLLPPDLVVELGRRAPALTELVADRVRTDVPDLAGPRTDRRHRRLAGAATVATHHFLELARGRARSPVPVYQLFRQVGYGEAVEGHGLGPVRAALRIAAHEAWSTVREFASEHTLTANDLGLLGDALFDLLIHVDEQVVHGHAMAEHALDRDVGRARARLLDALLGGADRPRLDAEAARAEWPVPASVVVLAATFHGTLRLDGVPDQVLARTTSSPAVLVCDAALADQVVGRLRSAAPDVRVVVAWPVPAEEVGAAHAWCTRVLGLVDQGVIAPAPVLWCRDHRTQVWLHADPVLRAPLRDELLQPLLDATPHARDILSETFLAWLETRASAPALAHRLGVHPQTVRYRWKRINELFGSALQDPEFLLLATMLLRSSVLRTSVPRPDPLSRPPPPG</sequence>
<dbReference type="InterPro" id="IPR042070">
    <property type="entry name" value="PucR_C-HTH_sf"/>
</dbReference>
<dbReference type="PANTHER" id="PTHR33744:SF1">
    <property type="entry name" value="DNA-BINDING TRANSCRIPTIONAL ACTIVATOR ADER"/>
    <property type="match status" value="1"/>
</dbReference>
<evidence type="ECO:0000313" key="4">
    <source>
        <dbReference type="Proteomes" id="UP000199034"/>
    </source>
</evidence>
<dbReference type="Pfam" id="PF13556">
    <property type="entry name" value="HTH_30"/>
    <property type="match status" value="1"/>
</dbReference>
<accession>A0A1G6I4F9</accession>
<evidence type="ECO:0000313" key="3">
    <source>
        <dbReference type="EMBL" id="SDC00616.1"/>
    </source>
</evidence>
<reference evidence="4" key="1">
    <citation type="submission" date="2016-10" db="EMBL/GenBank/DDBJ databases">
        <authorList>
            <person name="Varghese N."/>
            <person name="Submissions S."/>
        </authorList>
    </citation>
    <scope>NUCLEOTIDE SEQUENCE [LARGE SCALE GENOMIC DNA]</scope>
    <source>
        <strain evidence="4">CGMCC 4.6858</strain>
    </source>
</reference>
<keyword evidence="4" id="KW-1185">Reference proteome</keyword>
<name>A0A1G6I4F9_9ACTN</name>
<organism evidence="3 4">
    <name type="scientific">Nocardioides lianchengensis</name>
    <dbReference type="NCBI Taxonomy" id="1045774"/>
    <lineage>
        <taxon>Bacteria</taxon>
        <taxon>Bacillati</taxon>
        <taxon>Actinomycetota</taxon>
        <taxon>Actinomycetes</taxon>
        <taxon>Propionibacteriales</taxon>
        <taxon>Nocardioidaceae</taxon>
        <taxon>Nocardioides</taxon>
    </lineage>
</organism>
<dbReference type="InterPro" id="IPR051448">
    <property type="entry name" value="CdaR-like_regulators"/>
</dbReference>
<feature type="domain" description="PucR C-terminal helix-turn-helix" evidence="1">
    <location>
        <begin position="329"/>
        <end position="385"/>
    </location>
</feature>
<dbReference type="AlphaFoldDB" id="A0A1G6I4F9"/>
<gene>
    <name evidence="3" type="ORF">SAMN05421872_10130</name>
</gene>